<name>A0ABS7KU36_CLOSR</name>
<dbReference type="InterPro" id="IPR016030">
    <property type="entry name" value="CblAdoTrfase-like"/>
</dbReference>
<dbReference type="Pfam" id="PF01923">
    <property type="entry name" value="Cob_adeno_trans"/>
    <property type="match status" value="1"/>
</dbReference>
<dbReference type="SUPFAM" id="SSF89028">
    <property type="entry name" value="Cobalamin adenosyltransferase-like"/>
    <property type="match status" value="1"/>
</dbReference>
<dbReference type="RefSeq" id="WP_204595421.1">
    <property type="nucleotide sequence ID" value="NZ_JAFBDA010000012.1"/>
</dbReference>
<dbReference type="InterPro" id="IPR036451">
    <property type="entry name" value="CblAdoTrfase-like_sf"/>
</dbReference>
<dbReference type="PIRSF" id="PIRSF012294">
    <property type="entry name" value="ATR_EutT"/>
    <property type="match status" value="1"/>
</dbReference>
<dbReference type="InterPro" id="IPR009194">
    <property type="entry name" value="AdoTrfase_EutT"/>
</dbReference>
<evidence type="ECO:0000256" key="1">
    <source>
        <dbReference type="ARBA" id="ARBA00022679"/>
    </source>
</evidence>
<feature type="domain" description="Cobalamin adenosyltransferase-like" evidence="4">
    <location>
        <begin position="96"/>
        <end position="255"/>
    </location>
</feature>
<sequence>MAVLTESEIRNRLKRADLNEVKEFVIEKGQIITPSAKSYLAEKNIVLKYKDEEENNNSSKYREQKRVEFKEIKSEEPKEKKYKYVTVFGTKLDYKPEHMTHLKGNLLVFKDHKRIVFRGRMDTLESKILESQILCQKNGIPKLVDELQEMLIFVRNMIRAEVLDEDLNDFTLLGLKEEELRAQSHNPKKYFGIGHEFPDYRMGEVVVSINSLRALTREVELAAFEAFKGEYGSVTREDIIRGLNRLSSAFWIMIFKVRTNKYK</sequence>
<keyword evidence="6" id="KW-1185">Reference proteome</keyword>
<reference evidence="5 6" key="1">
    <citation type="journal article" date="2021" name="Cell Host Microbe">
        <title>in vivo commensal control of Clostridioides difficile virulence.</title>
        <authorList>
            <person name="Girinathan B.P."/>
            <person name="Dibenedetto N."/>
            <person name="Worley J.N."/>
            <person name="Peltier J."/>
            <person name="Arrieta-Ortiz M.L."/>
            <person name="Rupa Christinal Immanuel S."/>
            <person name="Lavin R."/>
            <person name="Delaney M.L."/>
            <person name="Cummins C."/>
            <person name="Hoffmann M."/>
            <person name="Luo Y."/>
            <person name="Gonzalez-Escalona N."/>
            <person name="Allard M."/>
            <person name="Onderdonk A.B."/>
            <person name="Gerber G.K."/>
            <person name="Sonenshein A.L."/>
            <person name="Baliga N."/>
            <person name="Dupuy B."/>
            <person name="Bry L."/>
        </authorList>
    </citation>
    <scope>NUCLEOTIDE SEQUENCE [LARGE SCALE GENOMIC DNA]</scope>
    <source>
        <strain evidence="5 6">DSM 599</strain>
    </source>
</reference>
<keyword evidence="1" id="KW-0808">Transferase</keyword>
<dbReference type="Gene3D" id="1.20.1200.10">
    <property type="entry name" value="Cobalamin adenosyltransferase-like"/>
    <property type="match status" value="1"/>
</dbReference>
<comment type="caution">
    <text evidence="5">The sequence shown here is derived from an EMBL/GenBank/DDBJ whole genome shotgun (WGS) entry which is preliminary data.</text>
</comment>
<evidence type="ECO:0000256" key="3">
    <source>
        <dbReference type="ARBA" id="ARBA00022840"/>
    </source>
</evidence>
<gene>
    <name evidence="5" type="ORF">K5V21_02315</name>
</gene>
<evidence type="ECO:0000313" key="6">
    <source>
        <dbReference type="Proteomes" id="UP001299068"/>
    </source>
</evidence>
<keyword evidence="2" id="KW-0547">Nucleotide-binding</keyword>
<dbReference type="Proteomes" id="UP001299068">
    <property type="component" value="Unassembled WGS sequence"/>
</dbReference>
<evidence type="ECO:0000313" key="5">
    <source>
        <dbReference type="EMBL" id="MBY0754280.1"/>
    </source>
</evidence>
<proteinExistence type="predicted"/>
<evidence type="ECO:0000259" key="4">
    <source>
        <dbReference type="Pfam" id="PF01923"/>
    </source>
</evidence>
<keyword evidence="3" id="KW-0067">ATP-binding</keyword>
<evidence type="ECO:0000256" key="2">
    <source>
        <dbReference type="ARBA" id="ARBA00022741"/>
    </source>
</evidence>
<dbReference type="EMBL" id="JAIKTU010000002">
    <property type="protein sequence ID" value="MBY0754280.1"/>
    <property type="molecule type" value="Genomic_DNA"/>
</dbReference>
<organism evidence="5 6">
    <name type="scientific">Clostridium sardiniense</name>
    <name type="common">Clostridium absonum</name>
    <dbReference type="NCBI Taxonomy" id="29369"/>
    <lineage>
        <taxon>Bacteria</taxon>
        <taxon>Bacillati</taxon>
        <taxon>Bacillota</taxon>
        <taxon>Clostridia</taxon>
        <taxon>Eubacteriales</taxon>
        <taxon>Clostridiaceae</taxon>
        <taxon>Clostridium</taxon>
    </lineage>
</organism>
<accession>A0ABS7KU36</accession>
<protein>
    <submittedName>
        <fullName evidence="5">Cobalamin adenosyltransferase</fullName>
    </submittedName>
</protein>